<dbReference type="NCBIfam" id="TIGR00009">
    <property type="entry name" value="L28"/>
    <property type="match status" value="1"/>
</dbReference>
<dbReference type="InterPro" id="IPR034704">
    <property type="entry name" value="Ribosomal_bL28/bL31-like_sf"/>
</dbReference>
<dbReference type="GO" id="GO:0009507">
    <property type="term" value="C:chloroplast"/>
    <property type="evidence" value="ECO:0007669"/>
    <property type="project" value="UniProtKB-SubCell"/>
</dbReference>
<dbReference type="InterPro" id="IPR026569">
    <property type="entry name" value="Ribosomal_bL28"/>
</dbReference>
<dbReference type="Gene3D" id="2.30.170.40">
    <property type="entry name" value="Ribosomal protein L28/L24"/>
    <property type="match status" value="1"/>
</dbReference>
<dbReference type="PANTHER" id="PTHR13528">
    <property type="entry name" value="39S RIBOSOMAL PROTEIN L28, MITOCHONDRIAL"/>
    <property type="match status" value="1"/>
</dbReference>
<keyword evidence="6" id="KW-0934">Plastid</keyword>
<proteinExistence type="inferred from homology"/>
<dbReference type="Pfam" id="PF00830">
    <property type="entry name" value="Ribosomal_L28"/>
    <property type="match status" value="1"/>
</dbReference>
<comment type="subcellular location">
    <subcellularLocation>
        <location evidence="5">Plastid</location>
        <location evidence="5">Chloroplast</location>
    </subcellularLocation>
</comment>
<sequence length="64" mass="7565">MSKICEIFGKRLNNGYKVSHSNIKTKKIQNVNLHMKRIWSTKKNCWIKLKISSKVIKSLHKIKI</sequence>
<comment type="similarity">
    <text evidence="1 5">Belongs to the bacterial ribosomal protein bL28 family.</text>
</comment>
<dbReference type="HAMAP" id="MF_00373">
    <property type="entry name" value="Ribosomal_bL28"/>
    <property type="match status" value="1"/>
</dbReference>
<evidence type="ECO:0000256" key="3">
    <source>
        <dbReference type="ARBA" id="ARBA00023274"/>
    </source>
</evidence>
<dbReference type="SUPFAM" id="SSF143800">
    <property type="entry name" value="L28p-like"/>
    <property type="match status" value="1"/>
</dbReference>
<evidence type="ECO:0000256" key="1">
    <source>
        <dbReference type="ARBA" id="ARBA00008760"/>
    </source>
</evidence>
<dbReference type="GO" id="GO:0006412">
    <property type="term" value="P:translation"/>
    <property type="evidence" value="ECO:0007669"/>
    <property type="project" value="UniProtKB-UniRule"/>
</dbReference>
<evidence type="ECO:0000256" key="5">
    <source>
        <dbReference type="HAMAP-Rule" id="MF_00373"/>
    </source>
</evidence>
<dbReference type="InterPro" id="IPR001383">
    <property type="entry name" value="Ribosomal_bL28_bact-type"/>
</dbReference>
<dbReference type="GO" id="GO:1990904">
    <property type="term" value="C:ribonucleoprotein complex"/>
    <property type="evidence" value="ECO:0007669"/>
    <property type="project" value="UniProtKB-KW"/>
</dbReference>
<dbReference type="InterPro" id="IPR037147">
    <property type="entry name" value="Ribosomal_bL28_sf"/>
</dbReference>
<gene>
    <name evidence="5 6" type="primary">rpl28</name>
</gene>
<protein>
    <recommendedName>
        <fullName evidence="4 5">Large ribosomal subunit protein bL28c</fullName>
    </recommendedName>
</protein>
<keyword evidence="3 5" id="KW-0687">Ribonucleoprotein</keyword>
<geneLocation type="chloroplast" evidence="6"/>
<accession>A0A1Z1M426</accession>
<dbReference type="GO" id="GO:0005840">
    <property type="term" value="C:ribosome"/>
    <property type="evidence" value="ECO:0007669"/>
    <property type="project" value="UniProtKB-KW"/>
</dbReference>
<evidence type="ECO:0000256" key="4">
    <source>
        <dbReference type="ARBA" id="ARBA00035265"/>
    </source>
</evidence>
<dbReference type="PANTHER" id="PTHR13528:SF2">
    <property type="entry name" value="LARGE RIBOSOMAL SUBUNIT PROTEIN BL28M"/>
    <property type="match status" value="1"/>
</dbReference>
<dbReference type="EMBL" id="MF101414">
    <property type="protein sequence ID" value="ARW60581.1"/>
    <property type="molecule type" value="Genomic_DNA"/>
</dbReference>
<keyword evidence="2 5" id="KW-0689">Ribosomal protein</keyword>
<organism evidence="6">
    <name type="scientific">Polysiphonia sp</name>
    <dbReference type="NCBI Taxonomy" id="1967842"/>
    <lineage>
        <taxon>Eukaryota</taxon>
        <taxon>Rhodophyta</taxon>
        <taxon>Florideophyceae</taxon>
        <taxon>Rhodymeniophycidae</taxon>
        <taxon>Ceramiales</taxon>
        <taxon>Rhodomelaceae</taxon>
        <taxon>Polysiphonioideae</taxon>
        <taxon>Polysiphonia</taxon>
    </lineage>
</organism>
<keyword evidence="6" id="KW-0150">Chloroplast</keyword>
<dbReference type="AlphaFoldDB" id="A0A1Z1M426"/>
<name>A0A1Z1M426_9FLOR</name>
<evidence type="ECO:0000313" key="6">
    <source>
        <dbReference type="EMBL" id="ARW60581.1"/>
    </source>
</evidence>
<reference evidence="6" key="1">
    <citation type="journal article" date="2017" name="J. Phycol.">
        <title>Analysis of chloroplast genomes and a supermatrix inform reclassification of the Rhodomelaceae (Rhodophyta).</title>
        <authorList>
            <person name="Diaz-Tapia P."/>
            <person name="Maggs C.A."/>
            <person name="West J.A."/>
            <person name="Verbruggen H."/>
        </authorList>
    </citation>
    <scope>NUCLEOTIDE SEQUENCE</scope>
    <source>
        <strain evidence="6">JH1432</strain>
    </source>
</reference>
<dbReference type="GO" id="GO:0003735">
    <property type="term" value="F:structural constituent of ribosome"/>
    <property type="evidence" value="ECO:0007669"/>
    <property type="project" value="InterPro"/>
</dbReference>
<evidence type="ECO:0000256" key="2">
    <source>
        <dbReference type="ARBA" id="ARBA00022980"/>
    </source>
</evidence>